<sequence>MPRRIYSKPIASFEYGTRVYAPSESRPTYRVIAKDPDGKRIFLRFATEDEARERAREIETSLASSVTLPGRGTAPITVGQLMDRYLASLGSRSTRYAERQEYLLRCWVRPVLDDHPLRAWTPADSDQVLDQARASLAPATVQNLGAAMRALVTFAFKNRWLPREADPMWKVQYTPKPEHQGEATGYVPRDDLPTDEQCAALFAALAGQGHPDWALAMRLKHRSGLRWGELIALRPSDLTFSLKRSVAVVRAVEQSRQGFAIKTTKNRQRRQTIFPASLRDDLAAWCDQRPSDGLLFTGTDGDFANRRTVQRFWARAANAAGWPMQGPMSSIWHPHDLRHVAACWMLFDVGLEAPAVSAMLGHANTAFTLSRYVSVRGDLAATATAATDAW</sequence>
<gene>
    <name evidence="5" type="ORF">PO878_17180</name>
</gene>
<feature type="domain" description="Tyr recombinase" evidence="4">
    <location>
        <begin position="187"/>
        <end position="385"/>
    </location>
</feature>
<proteinExistence type="inferred from homology"/>
<dbReference type="KEGG" id="ima:PO878_17180"/>
<evidence type="ECO:0000313" key="5">
    <source>
        <dbReference type="EMBL" id="WCO66237.1"/>
    </source>
</evidence>
<evidence type="ECO:0000259" key="4">
    <source>
        <dbReference type="PROSITE" id="PS51898"/>
    </source>
</evidence>
<dbReference type="PROSITE" id="PS51898">
    <property type="entry name" value="TYR_RECOMBINASE"/>
    <property type="match status" value="1"/>
</dbReference>
<dbReference type="InterPro" id="IPR011010">
    <property type="entry name" value="DNA_brk_join_enz"/>
</dbReference>
<keyword evidence="3" id="KW-0233">DNA recombination</keyword>
<dbReference type="InterPro" id="IPR050090">
    <property type="entry name" value="Tyrosine_recombinase_XerCD"/>
</dbReference>
<evidence type="ECO:0000313" key="6">
    <source>
        <dbReference type="Proteomes" id="UP001216390"/>
    </source>
</evidence>
<dbReference type="InterPro" id="IPR010998">
    <property type="entry name" value="Integrase_recombinase_N"/>
</dbReference>
<keyword evidence="2" id="KW-0238">DNA-binding</keyword>
<protein>
    <submittedName>
        <fullName evidence="5">Tyrosine-type recombinase/integrase</fullName>
    </submittedName>
</protein>
<name>A0AAE9Y4M6_9ACTN</name>
<comment type="similarity">
    <text evidence="1">Belongs to the 'phage' integrase family.</text>
</comment>
<dbReference type="InterPro" id="IPR013762">
    <property type="entry name" value="Integrase-like_cat_sf"/>
</dbReference>
<organism evidence="5 6">
    <name type="scientific">Iamia majanohamensis</name>
    <dbReference type="NCBI Taxonomy" id="467976"/>
    <lineage>
        <taxon>Bacteria</taxon>
        <taxon>Bacillati</taxon>
        <taxon>Actinomycetota</taxon>
        <taxon>Acidimicrobiia</taxon>
        <taxon>Acidimicrobiales</taxon>
        <taxon>Iamiaceae</taxon>
        <taxon>Iamia</taxon>
    </lineage>
</organism>
<dbReference type="EMBL" id="CP116942">
    <property type="protein sequence ID" value="WCO66237.1"/>
    <property type="molecule type" value="Genomic_DNA"/>
</dbReference>
<dbReference type="Pfam" id="PF00589">
    <property type="entry name" value="Phage_integrase"/>
    <property type="match status" value="1"/>
</dbReference>
<dbReference type="PANTHER" id="PTHR30349:SF64">
    <property type="entry name" value="PROPHAGE INTEGRASE INTD-RELATED"/>
    <property type="match status" value="1"/>
</dbReference>
<dbReference type="GO" id="GO:0003677">
    <property type="term" value="F:DNA binding"/>
    <property type="evidence" value="ECO:0007669"/>
    <property type="project" value="UniProtKB-KW"/>
</dbReference>
<dbReference type="Proteomes" id="UP001216390">
    <property type="component" value="Chromosome"/>
</dbReference>
<dbReference type="GO" id="GO:0006310">
    <property type="term" value="P:DNA recombination"/>
    <property type="evidence" value="ECO:0007669"/>
    <property type="project" value="UniProtKB-KW"/>
</dbReference>
<evidence type="ECO:0000256" key="2">
    <source>
        <dbReference type="ARBA" id="ARBA00023125"/>
    </source>
</evidence>
<dbReference type="GO" id="GO:0015074">
    <property type="term" value="P:DNA integration"/>
    <property type="evidence" value="ECO:0007669"/>
    <property type="project" value="InterPro"/>
</dbReference>
<dbReference type="InterPro" id="IPR002104">
    <property type="entry name" value="Integrase_catalytic"/>
</dbReference>
<reference evidence="5" key="1">
    <citation type="submission" date="2023-01" db="EMBL/GenBank/DDBJ databases">
        <title>The diversity of Class Acidimicrobiia in South China Sea sediment environments and the proposal of Iamia marina sp. nov., a novel species of the genus Iamia.</title>
        <authorList>
            <person name="He Y."/>
            <person name="Tian X."/>
        </authorList>
    </citation>
    <scope>NUCLEOTIDE SEQUENCE</scope>
    <source>
        <strain evidence="5">DSM 19957</strain>
    </source>
</reference>
<dbReference type="RefSeq" id="WP_272735761.1">
    <property type="nucleotide sequence ID" value="NZ_CP116942.1"/>
</dbReference>
<dbReference type="SUPFAM" id="SSF56349">
    <property type="entry name" value="DNA breaking-rejoining enzymes"/>
    <property type="match status" value="1"/>
</dbReference>
<keyword evidence="6" id="KW-1185">Reference proteome</keyword>
<dbReference type="Gene3D" id="1.10.443.10">
    <property type="entry name" value="Intergrase catalytic core"/>
    <property type="match status" value="1"/>
</dbReference>
<dbReference type="Gene3D" id="1.10.150.130">
    <property type="match status" value="1"/>
</dbReference>
<evidence type="ECO:0000256" key="1">
    <source>
        <dbReference type="ARBA" id="ARBA00008857"/>
    </source>
</evidence>
<evidence type="ECO:0000256" key="3">
    <source>
        <dbReference type="ARBA" id="ARBA00023172"/>
    </source>
</evidence>
<accession>A0AAE9Y4M6</accession>
<dbReference type="PANTHER" id="PTHR30349">
    <property type="entry name" value="PHAGE INTEGRASE-RELATED"/>
    <property type="match status" value="1"/>
</dbReference>
<dbReference type="AlphaFoldDB" id="A0AAE9Y4M6"/>